<keyword evidence="3" id="KW-1185">Reference proteome</keyword>
<evidence type="ECO:0000256" key="1">
    <source>
        <dbReference type="SAM" id="Phobius"/>
    </source>
</evidence>
<dbReference type="EMBL" id="JAMXQS010000008">
    <property type="protein sequence ID" value="MCO6051653.1"/>
    <property type="molecule type" value="Genomic_DNA"/>
</dbReference>
<keyword evidence="1" id="KW-1133">Transmembrane helix</keyword>
<sequence>MIDGAKTLILTVIAGIITALLIPYLQNASEPNITFQYRSVELPLPSTTDPELKKIFISIGNESIYRKTIYQISLENNGDRKINELELVVPNFLIAYSCPSICKSPTVHKPSAGNLVVKDINPGTERFVYVIGDSEISINSNVDAIVDGRSVSRDLWNDNTHDPFGIANFSLKYPNWSYLIVVIGAWCLFIVLLNFLGMILVRLDPKYYRHFSSYSQAKKVVQAYEAASLKVENQEKP</sequence>
<dbReference type="RefSeq" id="WP_252821410.1">
    <property type="nucleotide sequence ID" value="NZ_JAMXQS010000008.1"/>
</dbReference>
<comment type="caution">
    <text evidence="2">The sequence shown here is derived from an EMBL/GenBank/DDBJ whole genome shotgun (WGS) entry which is preliminary data.</text>
</comment>
<gene>
    <name evidence="2" type="ORF">NGM99_17855</name>
</gene>
<proteinExistence type="predicted"/>
<keyword evidence="1" id="KW-0812">Transmembrane</keyword>
<name>A0ABT1CAZ3_9HYPH</name>
<dbReference type="Proteomes" id="UP001205906">
    <property type="component" value="Unassembled WGS sequence"/>
</dbReference>
<protein>
    <recommendedName>
        <fullName evidence="4">DUF11 domain-containing protein</fullName>
    </recommendedName>
</protein>
<accession>A0ABT1CAZ3</accession>
<keyword evidence="1" id="KW-0472">Membrane</keyword>
<evidence type="ECO:0008006" key="4">
    <source>
        <dbReference type="Google" id="ProtNLM"/>
    </source>
</evidence>
<feature type="transmembrane region" description="Helical" evidence="1">
    <location>
        <begin position="176"/>
        <end position="201"/>
    </location>
</feature>
<feature type="transmembrane region" description="Helical" evidence="1">
    <location>
        <begin position="7"/>
        <end position="25"/>
    </location>
</feature>
<organism evidence="2 3">
    <name type="scientific">Mesorhizobium liriopis</name>
    <dbReference type="NCBI Taxonomy" id="2953882"/>
    <lineage>
        <taxon>Bacteria</taxon>
        <taxon>Pseudomonadati</taxon>
        <taxon>Pseudomonadota</taxon>
        <taxon>Alphaproteobacteria</taxon>
        <taxon>Hyphomicrobiales</taxon>
        <taxon>Phyllobacteriaceae</taxon>
        <taxon>Mesorhizobium</taxon>
    </lineage>
</organism>
<evidence type="ECO:0000313" key="2">
    <source>
        <dbReference type="EMBL" id="MCO6051653.1"/>
    </source>
</evidence>
<evidence type="ECO:0000313" key="3">
    <source>
        <dbReference type="Proteomes" id="UP001205906"/>
    </source>
</evidence>
<reference evidence="2 3" key="1">
    <citation type="submission" date="2022-06" db="EMBL/GenBank/DDBJ databases">
        <title>Mesorhizobium sp. strain RP14 Genome sequencing and assembly.</title>
        <authorList>
            <person name="Kim I."/>
        </authorList>
    </citation>
    <scope>NUCLEOTIDE SEQUENCE [LARGE SCALE GENOMIC DNA]</scope>
    <source>
        <strain evidence="3">RP14(2022)</strain>
    </source>
</reference>